<evidence type="ECO:0000256" key="1">
    <source>
        <dbReference type="SAM" id="MobiDB-lite"/>
    </source>
</evidence>
<dbReference type="Proteomes" id="UP000577697">
    <property type="component" value="Unassembled WGS sequence"/>
</dbReference>
<feature type="compositionally biased region" description="Basic and acidic residues" evidence="1">
    <location>
        <begin position="1"/>
        <end position="14"/>
    </location>
</feature>
<accession>A0AAC8YVJ2</accession>
<dbReference type="KEGG" id="aak:AA2016_6319"/>
<name>A0AAC8YVJ2_AMIAI</name>
<reference evidence="3 5" key="2">
    <citation type="submission" date="2020-08" db="EMBL/GenBank/DDBJ databases">
        <title>Genomic Encyclopedia of Type Strains, Phase IV (KMG-IV): sequencing the most valuable type-strain genomes for metagenomic binning, comparative biology and taxonomic classification.</title>
        <authorList>
            <person name="Goeker M."/>
        </authorList>
    </citation>
    <scope>NUCLEOTIDE SEQUENCE [LARGE SCALE GENOMIC DNA]</scope>
    <source>
        <strain evidence="3 5">DSM 10368</strain>
    </source>
</reference>
<gene>
    <name evidence="2" type="ORF">AA2016_6319</name>
    <name evidence="3" type="ORF">FHS67_001334</name>
</gene>
<reference evidence="2 4" key="1">
    <citation type="submission" date="2016-03" db="EMBL/GenBank/DDBJ databases">
        <title>Complete genome of Aminobacter aminovorans KCTC 2477.</title>
        <authorList>
            <person name="Kim K.M."/>
        </authorList>
    </citation>
    <scope>NUCLEOTIDE SEQUENCE [LARGE SCALE GENOMIC DNA]</scope>
    <source>
        <strain evidence="2 4">KCTC 2477</strain>
        <plasmid evidence="2 4">pAA02</plasmid>
    </source>
</reference>
<feature type="region of interest" description="Disordered" evidence="1">
    <location>
        <begin position="1"/>
        <end position="20"/>
    </location>
</feature>
<geneLocation type="plasmid" evidence="2 4">
    <name>pAA02</name>
</geneLocation>
<dbReference type="AlphaFoldDB" id="A0AAC8YVJ2"/>
<evidence type="ECO:0008006" key="6">
    <source>
        <dbReference type="Google" id="ProtNLM"/>
    </source>
</evidence>
<dbReference type="EMBL" id="CP015007">
    <property type="protein sequence ID" value="AMS45215.1"/>
    <property type="molecule type" value="Genomic_DNA"/>
</dbReference>
<organism evidence="2 4">
    <name type="scientific">Aminobacter aminovorans</name>
    <name type="common">Chelatobacter heintzii</name>
    <dbReference type="NCBI Taxonomy" id="83263"/>
    <lineage>
        <taxon>Bacteria</taxon>
        <taxon>Pseudomonadati</taxon>
        <taxon>Pseudomonadota</taxon>
        <taxon>Alphaproteobacteria</taxon>
        <taxon>Hyphomicrobiales</taxon>
        <taxon>Phyllobacteriaceae</taxon>
        <taxon>Aminobacter</taxon>
    </lineage>
</organism>
<dbReference type="EMBL" id="JACICB010000004">
    <property type="protein sequence ID" value="MBB3705024.1"/>
    <property type="molecule type" value="Genomic_DNA"/>
</dbReference>
<keyword evidence="2" id="KW-0614">Plasmid</keyword>
<proteinExistence type="predicted"/>
<evidence type="ECO:0000313" key="5">
    <source>
        <dbReference type="Proteomes" id="UP000577697"/>
    </source>
</evidence>
<protein>
    <recommendedName>
        <fullName evidence="6">DUF3606 domain-containing protein</fullName>
    </recommendedName>
</protein>
<sequence>MPDDPTKTKEDRKLVSSSSQQEYEIDDFASKYDLSRGEAATIIKRYGSSRSKLDAIMAQRFYG</sequence>
<evidence type="ECO:0000313" key="4">
    <source>
        <dbReference type="Proteomes" id="UP000075755"/>
    </source>
</evidence>
<dbReference type="RefSeq" id="WP_067969365.1">
    <property type="nucleotide sequence ID" value="NZ_CP015007.1"/>
</dbReference>
<evidence type="ECO:0000313" key="3">
    <source>
        <dbReference type="EMBL" id="MBB3705024.1"/>
    </source>
</evidence>
<keyword evidence="5" id="KW-1185">Reference proteome</keyword>
<dbReference type="Proteomes" id="UP000075755">
    <property type="component" value="Plasmid pAA02"/>
</dbReference>
<evidence type="ECO:0000313" key="2">
    <source>
        <dbReference type="EMBL" id="AMS45215.1"/>
    </source>
</evidence>